<feature type="non-terminal residue" evidence="7">
    <location>
        <position position="1"/>
    </location>
</feature>
<evidence type="ECO:0000313" key="7">
    <source>
        <dbReference type="EMBL" id="CAH3144671.1"/>
    </source>
</evidence>
<dbReference type="SUPFAM" id="SSF57196">
    <property type="entry name" value="EGF/Laminin"/>
    <property type="match status" value="2"/>
</dbReference>
<comment type="caution">
    <text evidence="7">The sequence shown here is derived from an EMBL/GenBank/DDBJ whole genome shotgun (WGS) entry which is preliminary data.</text>
</comment>
<evidence type="ECO:0000259" key="6">
    <source>
        <dbReference type="PROSITE" id="PS50026"/>
    </source>
</evidence>
<dbReference type="SMART" id="SM00181">
    <property type="entry name" value="EGF"/>
    <property type="match status" value="2"/>
</dbReference>
<evidence type="ECO:0000256" key="1">
    <source>
        <dbReference type="ARBA" id="ARBA00004613"/>
    </source>
</evidence>
<evidence type="ECO:0000313" key="8">
    <source>
        <dbReference type="Proteomes" id="UP001159405"/>
    </source>
</evidence>
<dbReference type="PROSITE" id="PS01186">
    <property type="entry name" value="EGF_2"/>
    <property type="match status" value="1"/>
</dbReference>
<protein>
    <recommendedName>
        <fullName evidence="6">EGF-like domain-containing protein</fullName>
    </recommendedName>
</protein>
<dbReference type="PANTHER" id="PTHR24040">
    <property type="entry name" value="LAMININ G-LIKE DOMAIN-CONTAINING PROTEIN"/>
    <property type="match status" value="1"/>
</dbReference>
<dbReference type="EMBL" id="CALNXK010000074">
    <property type="protein sequence ID" value="CAH3144671.1"/>
    <property type="molecule type" value="Genomic_DNA"/>
</dbReference>
<keyword evidence="8" id="KW-1185">Reference proteome</keyword>
<comment type="subcellular location">
    <subcellularLocation>
        <location evidence="1">Secreted</location>
    </subcellularLocation>
</comment>
<evidence type="ECO:0000256" key="5">
    <source>
        <dbReference type="PROSITE-ProRule" id="PRU00076"/>
    </source>
</evidence>
<organism evidence="7 8">
    <name type="scientific">Porites lobata</name>
    <dbReference type="NCBI Taxonomy" id="104759"/>
    <lineage>
        <taxon>Eukaryota</taxon>
        <taxon>Metazoa</taxon>
        <taxon>Cnidaria</taxon>
        <taxon>Anthozoa</taxon>
        <taxon>Hexacorallia</taxon>
        <taxon>Scleractinia</taxon>
        <taxon>Fungiina</taxon>
        <taxon>Poritidae</taxon>
        <taxon>Porites</taxon>
    </lineage>
</organism>
<accession>A0ABN8PIK6</accession>
<comment type="caution">
    <text evidence="5">Lacks conserved residue(s) required for the propagation of feature annotation.</text>
</comment>
<gene>
    <name evidence="7" type="ORF">PLOB_00044182</name>
</gene>
<dbReference type="SMART" id="SM00179">
    <property type="entry name" value="EGF_CA"/>
    <property type="match status" value="2"/>
</dbReference>
<evidence type="ECO:0000256" key="4">
    <source>
        <dbReference type="ARBA" id="ARBA00023180"/>
    </source>
</evidence>
<proteinExistence type="predicted"/>
<feature type="disulfide bond" evidence="5">
    <location>
        <begin position="98"/>
        <end position="115"/>
    </location>
</feature>
<evidence type="ECO:0000256" key="2">
    <source>
        <dbReference type="ARBA" id="ARBA00022525"/>
    </source>
</evidence>
<dbReference type="PROSITE" id="PS50026">
    <property type="entry name" value="EGF_3"/>
    <property type="match status" value="1"/>
</dbReference>
<dbReference type="Gene3D" id="2.10.25.10">
    <property type="entry name" value="Laminin"/>
    <property type="match status" value="2"/>
</dbReference>
<evidence type="ECO:0000256" key="3">
    <source>
        <dbReference type="ARBA" id="ARBA00023157"/>
    </source>
</evidence>
<sequence>LTISFPVTWLDFTPSWCTRYGRKKLSKEAVPKSESCMRLCVKLNPYCKAVEWWTKAGGLCFECTRPSWMRRYKDASDLANPPHVFIEKLVNTCQSSPCKNGATCTQTEIPQRYECTCRLGYKGVNCETDINECAYHNGGCSHNCKNTNGSYHCSCPDPELNLALDNHSCIGEYSVILNKGRYVK</sequence>
<dbReference type="InterPro" id="IPR000742">
    <property type="entry name" value="EGF"/>
</dbReference>
<name>A0ABN8PIK6_9CNID</name>
<keyword evidence="5" id="KW-0245">EGF-like domain</keyword>
<keyword evidence="2" id="KW-0964">Secreted</keyword>
<keyword evidence="4" id="KW-0325">Glycoprotein</keyword>
<dbReference type="InterPro" id="IPR051145">
    <property type="entry name" value="GAS-SHBG-PROS"/>
</dbReference>
<dbReference type="InterPro" id="IPR018097">
    <property type="entry name" value="EGF_Ca-bd_CS"/>
</dbReference>
<dbReference type="Pfam" id="PF00008">
    <property type="entry name" value="EGF"/>
    <property type="match status" value="1"/>
</dbReference>
<feature type="domain" description="EGF-like" evidence="6">
    <location>
        <begin position="89"/>
        <end position="127"/>
    </location>
</feature>
<dbReference type="PANTHER" id="PTHR24040:SF13">
    <property type="entry name" value="FIBROPELLIN-1"/>
    <property type="match status" value="1"/>
</dbReference>
<dbReference type="PROSITE" id="PS01187">
    <property type="entry name" value="EGF_CA"/>
    <property type="match status" value="1"/>
</dbReference>
<reference evidence="7 8" key="1">
    <citation type="submission" date="2022-05" db="EMBL/GenBank/DDBJ databases">
        <authorList>
            <consortium name="Genoscope - CEA"/>
            <person name="William W."/>
        </authorList>
    </citation>
    <scope>NUCLEOTIDE SEQUENCE [LARGE SCALE GENOMIC DNA]</scope>
</reference>
<keyword evidence="3 5" id="KW-1015">Disulfide bond</keyword>
<dbReference type="InterPro" id="IPR001881">
    <property type="entry name" value="EGF-like_Ca-bd_dom"/>
</dbReference>
<feature type="disulfide bond" evidence="5">
    <location>
        <begin position="117"/>
        <end position="126"/>
    </location>
</feature>
<dbReference type="Proteomes" id="UP001159405">
    <property type="component" value="Unassembled WGS sequence"/>
</dbReference>
<feature type="non-terminal residue" evidence="7">
    <location>
        <position position="184"/>
    </location>
</feature>
<dbReference type="CDD" id="cd00054">
    <property type="entry name" value="EGF_CA"/>
    <property type="match status" value="2"/>
</dbReference>
<dbReference type="PROSITE" id="PS00022">
    <property type="entry name" value="EGF_1"/>
    <property type="match status" value="1"/>
</dbReference>
<dbReference type="PRINTS" id="PR00010">
    <property type="entry name" value="EGFBLOOD"/>
</dbReference>